<feature type="domain" description="PEGA" evidence="2">
    <location>
        <begin position="277"/>
        <end position="339"/>
    </location>
</feature>
<feature type="domain" description="PEGA" evidence="2">
    <location>
        <begin position="195"/>
        <end position="261"/>
    </location>
</feature>
<evidence type="ECO:0000256" key="1">
    <source>
        <dbReference type="SAM" id="SignalP"/>
    </source>
</evidence>
<feature type="domain" description="DUF4384" evidence="3">
    <location>
        <begin position="54"/>
        <end position="133"/>
    </location>
</feature>
<dbReference type="Pfam" id="PF08308">
    <property type="entry name" value="PEGA"/>
    <property type="match status" value="2"/>
</dbReference>
<dbReference type="RefSeq" id="WP_260560626.1">
    <property type="nucleotide sequence ID" value="NZ_BAABEC010000075.1"/>
</dbReference>
<dbReference type="InterPro" id="IPR013229">
    <property type="entry name" value="PEGA"/>
</dbReference>
<organism evidence="4 5">
    <name type="scientific">Deinococcus rubellus</name>
    <dbReference type="NCBI Taxonomy" id="1889240"/>
    <lineage>
        <taxon>Bacteria</taxon>
        <taxon>Thermotogati</taxon>
        <taxon>Deinococcota</taxon>
        <taxon>Deinococci</taxon>
        <taxon>Deinococcales</taxon>
        <taxon>Deinococcaceae</taxon>
        <taxon>Deinococcus</taxon>
    </lineage>
</organism>
<protein>
    <submittedName>
        <fullName evidence="4">PEGA domain-containing protein</fullName>
    </submittedName>
</protein>
<dbReference type="Gene3D" id="2.60.40.1120">
    <property type="entry name" value="Carboxypeptidase-like, regulatory domain"/>
    <property type="match status" value="1"/>
</dbReference>
<evidence type="ECO:0000259" key="2">
    <source>
        <dbReference type="Pfam" id="PF08308"/>
    </source>
</evidence>
<feature type="chain" id="PRO_5045583137" evidence="1">
    <location>
        <begin position="19"/>
        <end position="342"/>
    </location>
</feature>
<keyword evidence="1" id="KW-0732">Signal</keyword>
<gene>
    <name evidence="4" type="ORF">N0D28_01370</name>
</gene>
<evidence type="ECO:0000313" key="5">
    <source>
        <dbReference type="Proteomes" id="UP001060261"/>
    </source>
</evidence>
<dbReference type="Proteomes" id="UP001060261">
    <property type="component" value="Chromosome"/>
</dbReference>
<dbReference type="SUPFAM" id="SSF49452">
    <property type="entry name" value="Starch-binding domain-like"/>
    <property type="match status" value="1"/>
</dbReference>
<accession>A0ABY5YH03</accession>
<dbReference type="EMBL" id="CP104213">
    <property type="protein sequence ID" value="UWX64352.1"/>
    <property type="molecule type" value="Genomic_DNA"/>
</dbReference>
<dbReference type="InterPro" id="IPR025493">
    <property type="entry name" value="DUF4384"/>
</dbReference>
<evidence type="ECO:0000259" key="3">
    <source>
        <dbReference type="Pfam" id="PF14326"/>
    </source>
</evidence>
<proteinExistence type="predicted"/>
<sequence>MNKLLVLPAALLLSSAMAAPKISAQSIIVNPVQPDLSVSVWTDKNPDGTQIPNYKIDEKITLNVRASQDAYVYLFNVDGTGKVDQLLPNRFASGANFVKANTVKTFPAPGDQFTFDIAGPEGLNKVLVLASQTQLDLGDLSKFSTQQDQLATVNAKGQQQLAQALSIVVSPIPQNSWVSDTAFYNVVSKQVAQTGNIFVGTNVPGAVVYLKGQRLGDANQTFSAIRPGSYPLRITAPGYRDYATTITVRANATTNVNVEFNTVVTPAPAPVSNTAPVSIRSSVAGALIFVDGRQVGTIQNGGLDLNLTRGGHEIVLIAPGYNTFVNTYNVSQGGTITINPKR</sequence>
<reference evidence="4" key="1">
    <citation type="submission" date="2022-09" db="EMBL/GenBank/DDBJ databases">
        <title>genome sequence of Deinococcus rubellus.</title>
        <authorList>
            <person name="Srinivasan S."/>
        </authorList>
    </citation>
    <scope>NUCLEOTIDE SEQUENCE</scope>
    <source>
        <strain evidence="4">Ant6</strain>
    </source>
</reference>
<keyword evidence="5" id="KW-1185">Reference proteome</keyword>
<feature type="signal peptide" evidence="1">
    <location>
        <begin position="1"/>
        <end position="18"/>
    </location>
</feature>
<dbReference type="PANTHER" id="PTHR36194:SF1">
    <property type="entry name" value="S-LAYER-LIKE PROTEIN"/>
    <property type="match status" value="1"/>
</dbReference>
<evidence type="ECO:0000313" key="4">
    <source>
        <dbReference type="EMBL" id="UWX64352.1"/>
    </source>
</evidence>
<dbReference type="Pfam" id="PF14326">
    <property type="entry name" value="DUF4384"/>
    <property type="match status" value="1"/>
</dbReference>
<name>A0ABY5YH03_9DEIO</name>
<dbReference type="InterPro" id="IPR013784">
    <property type="entry name" value="Carb-bd-like_fold"/>
</dbReference>
<dbReference type="PANTHER" id="PTHR36194">
    <property type="entry name" value="S-LAYER-LIKE PROTEIN"/>
    <property type="match status" value="1"/>
</dbReference>